<dbReference type="Proteomes" id="UP000708208">
    <property type="component" value="Unassembled WGS sequence"/>
</dbReference>
<gene>
    <name evidence="1" type="ORF">AFUS01_LOCUS3320</name>
</gene>
<reference evidence="1" key="1">
    <citation type="submission" date="2021-06" db="EMBL/GenBank/DDBJ databases">
        <authorList>
            <person name="Hodson N. C."/>
            <person name="Mongue J. A."/>
            <person name="Jaron S. K."/>
        </authorList>
    </citation>
    <scope>NUCLEOTIDE SEQUENCE</scope>
</reference>
<sequence>IRKRSTPERPITKDVLILDFANMQLELVTNLKSLAFAIQNLREATYIIKTFTAEVTVINANFATEIAIRHASPILGGFFENVNVFGNNKEKWIPKLLRMYPKNALPEWYGGDKDFKPLKVYG</sequence>
<protein>
    <submittedName>
        <fullName evidence="1">Uncharacterized protein</fullName>
    </submittedName>
</protein>
<dbReference type="AlphaFoldDB" id="A0A8J2J5B3"/>
<organism evidence="1 2">
    <name type="scientific">Allacma fusca</name>
    <dbReference type="NCBI Taxonomy" id="39272"/>
    <lineage>
        <taxon>Eukaryota</taxon>
        <taxon>Metazoa</taxon>
        <taxon>Ecdysozoa</taxon>
        <taxon>Arthropoda</taxon>
        <taxon>Hexapoda</taxon>
        <taxon>Collembola</taxon>
        <taxon>Symphypleona</taxon>
        <taxon>Sminthuridae</taxon>
        <taxon>Allacma</taxon>
    </lineage>
</organism>
<keyword evidence="2" id="KW-1185">Reference proteome</keyword>
<proteinExistence type="predicted"/>
<evidence type="ECO:0000313" key="2">
    <source>
        <dbReference type="Proteomes" id="UP000708208"/>
    </source>
</evidence>
<evidence type="ECO:0000313" key="1">
    <source>
        <dbReference type="EMBL" id="CAG7687940.1"/>
    </source>
</evidence>
<accession>A0A8J2J5B3</accession>
<dbReference type="EMBL" id="CAJVCH010019939">
    <property type="protein sequence ID" value="CAG7687940.1"/>
    <property type="molecule type" value="Genomic_DNA"/>
</dbReference>
<comment type="caution">
    <text evidence="1">The sequence shown here is derived from an EMBL/GenBank/DDBJ whole genome shotgun (WGS) entry which is preliminary data.</text>
</comment>
<feature type="non-terminal residue" evidence="1">
    <location>
        <position position="1"/>
    </location>
</feature>
<name>A0A8J2J5B3_9HEXA</name>